<reference evidence="1" key="2">
    <citation type="journal article" date="2015" name="Fish Shellfish Immunol.">
        <title>Early steps in the European eel (Anguilla anguilla)-Vibrio vulnificus interaction in the gills: Role of the RtxA13 toxin.</title>
        <authorList>
            <person name="Callol A."/>
            <person name="Pajuelo D."/>
            <person name="Ebbesson L."/>
            <person name="Teles M."/>
            <person name="MacKenzie S."/>
            <person name="Amaro C."/>
        </authorList>
    </citation>
    <scope>NUCLEOTIDE SEQUENCE</scope>
</reference>
<dbReference type="EMBL" id="GBXM01036544">
    <property type="protein sequence ID" value="JAH72033.1"/>
    <property type="molecule type" value="Transcribed_RNA"/>
</dbReference>
<sequence length="32" mass="3990">MLLYLTLRFYLRNKLKHKHRCPLFISRSQLLS</sequence>
<accession>A0A0E9V440</accession>
<dbReference type="EMBL" id="GBXM01025787">
    <property type="protein sequence ID" value="JAH82790.1"/>
    <property type="molecule type" value="Transcribed_RNA"/>
</dbReference>
<reference evidence="1" key="1">
    <citation type="submission" date="2014-11" db="EMBL/GenBank/DDBJ databases">
        <authorList>
            <person name="Amaro Gonzalez C."/>
        </authorList>
    </citation>
    <scope>NUCLEOTIDE SEQUENCE</scope>
</reference>
<dbReference type="AlphaFoldDB" id="A0A0E9V440"/>
<protein>
    <submittedName>
        <fullName evidence="1">Uncharacterized protein</fullName>
    </submittedName>
</protein>
<proteinExistence type="predicted"/>
<organism evidence="1">
    <name type="scientific">Anguilla anguilla</name>
    <name type="common">European freshwater eel</name>
    <name type="synonym">Muraena anguilla</name>
    <dbReference type="NCBI Taxonomy" id="7936"/>
    <lineage>
        <taxon>Eukaryota</taxon>
        <taxon>Metazoa</taxon>
        <taxon>Chordata</taxon>
        <taxon>Craniata</taxon>
        <taxon>Vertebrata</taxon>
        <taxon>Euteleostomi</taxon>
        <taxon>Actinopterygii</taxon>
        <taxon>Neopterygii</taxon>
        <taxon>Teleostei</taxon>
        <taxon>Anguilliformes</taxon>
        <taxon>Anguillidae</taxon>
        <taxon>Anguilla</taxon>
    </lineage>
</organism>
<name>A0A0E9V440_ANGAN</name>
<evidence type="ECO:0000313" key="1">
    <source>
        <dbReference type="EMBL" id="JAH72033.1"/>
    </source>
</evidence>